<feature type="region of interest" description="Disordered" evidence="1">
    <location>
        <begin position="40"/>
        <end position="71"/>
    </location>
</feature>
<name>A2Z1V5_ORYSI</name>
<sequence length="114" mass="12795">MTAEEEEAVADEEVAVDMAPNLVVIPVLCRWSRRRPPLQATSSCSQQQQLDDGLLDPSTPVRSSIREGRRAQACPYLSAPPNWGRESLVGGREKGWLLYRLIKSTRTEIKIDMD</sequence>
<dbReference type="Gramene" id="BGIOSGA029657-TA">
    <property type="protein sequence ID" value="BGIOSGA029657-PA"/>
    <property type="gene ID" value="BGIOSGA029657"/>
</dbReference>
<proteinExistence type="predicted"/>
<organism evidence="2 3">
    <name type="scientific">Oryza sativa subsp. indica</name>
    <name type="common">Rice</name>
    <dbReference type="NCBI Taxonomy" id="39946"/>
    <lineage>
        <taxon>Eukaryota</taxon>
        <taxon>Viridiplantae</taxon>
        <taxon>Streptophyta</taxon>
        <taxon>Embryophyta</taxon>
        <taxon>Tracheophyta</taxon>
        <taxon>Spermatophyta</taxon>
        <taxon>Magnoliopsida</taxon>
        <taxon>Liliopsida</taxon>
        <taxon>Poales</taxon>
        <taxon>Poaceae</taxon>
        <taxon>BOP clade</taxon>
        <taxon>Oryzoideae</taxon>
        <taxon>Oryzeae</taxon>
        <taxon>Oryzinae</taxon>
        <taxon>Oryza</taxon>
        <taxon>Oryza sativa</taxon>
    </lineage>
</organism>
<dbReference type="AlphaFoldDB" id="A2Z1V5"/>
<feature type="compositionally biased region" description="Low complexity" evidence="1">
    <location>
        <begin position="46"/>
        <end position="56"/>
    </location>
</feature>
<keyword evidence="3" id="KW-1185">Reference proteome</keyword>
<accession>A2Z1V5</accession>
<evidence type="ECO:0000313" key="2">
    <source>
        <dbReference type="EMBL" id="EAZ09316.1"/>
    </source>
</evidence>
<gene>
    <name evidence="2" type="ORF">OsI_31588</name>
</gene>
<dbReference type="EMBL" id="CM000134">
    <property type="protein sequence ID" value="EAZ09316.1"/>
    <property type="molecule type" value="Genomic_DNA"/>
</dbReference>
<evidence type="ECO:0000313" key="3">
    <source>
        <dbReference type="Proteomes" id="UP000007015"/>
    </source>
</evidence>
<dbReference type="Proteomes" id="UP000007015">
    <property type="component" value="Chromosome 9"/>
</dbReference>
<dbReference type="HOGENOM" id="CLU_2125207_0_0_1"/>
<protein>
    <submittedName>
        <fullName evidence="2">Uncharacterized protein</fullName>
    </submittedName>
</protein>
<evidence type="ECO:0000256" key="1">
    <source>
        <dbReference type="SAM" id="MobiDB-lite"/>
    </source>
</evidence>
<reference evidence="2 3" key="1">
    <citation type="journal article" date="2005" name="PLoS Biol.">
        <title>The genomes of Oryza sativa: a history of duplications.</title>
        <authorList>
            <person name="Yu J."/>
            <person name="Wang J."/>
            <person name="Lin W."/>
            <person name="Li S."/>
            <person name="Li H."/>
            <person name="Zhou J."/>
            <person name="Ni P."/>
            <person name="Dong W."/>
            <person name="Hu S."/>
            <person name="Zeng C."/>
            <person name="Zhang J."/>
            <person name="Zhang Y."/>
            <person name="Li R."/>
            <person name="Xu Z."/>
            <person name="Li S."/>
            <person name="Li X."/>
            <person name="Zheng H."/>
            <person name="Cong L."/>
            <person name="Lin L."/>
            <person name="Yin J."/>
            <person name="Geng J."/>
            <person name="Li G."/>
            <person name="Shi J."/>
            <person name="Liu J."/>
            <person name="Lv H."/>
            <person name="Li J."/>
            <person name="Wang J."/>
            <person name="Deng Y."/>
            <person name="Ran L."/>
            <person name="Shi X."/>
            <person name="Wang X."/>
            <person name="Wu Q."/>
            <person name="Li C."/>
            <person name="Ren X."/>
            <person name="Wang J."/>
            <person name="Wang X."/>
            <person name="Li D."/>
            <person name="Liu D."/>
            <person name="Zhang X."/>
            <person name="Ji Z."/>
            <person name="Zhao W."/>
            <person name="Sun Y."/>
            <person name="Zhang Z."/>
            <person name="Bao J."/>
            <person name="Han Y."/>
            <person name="Dong L."/>
            <person name="Ji J."/>
            <person name="Chen P."/>
            <person name="Wu S."/>
            <person name="Liu J."/>
            <person name="Xiao Y."/>
            <person name="Bu D."/>
            <person name="Tan J."/>
            <person name="Yang L."/>
            <person name="Ye C."/>
            <person name="Zhang J."/>
            <person name="Xu J."/>
            <person name="Zhou Y."/>
            <person name="Yu Y."/>
            <person name="Zhang B."/>
            <person name="Zhuang S."/>
            <person name="Wei H."/>
            <person name="Liu B."/>
            <person name="Lei M."/>
            <person name="Yu H."/>
            <person name="Li Y."/>
            <person name="Xu H."/>
            <person name="Wei S."/>
            <person name="He X."/>
            <person name="Fang L."/>
            <person name="Zhang Z."/>
            <person name="Zhang Y."/>
            <person name="Huang X."/>
            <person name="Su Z."/>
            <person name="Tong W."/>
            <person name="Li J."/>
            <person name="Tong Z."/>
            <person name="Li S."/>
            <person name="Ye J."/>
            <person name="Wang L."/>
            <person name="Fang L."/>
            <person name="Lei T."/>
            <person name="Chen C."/>
            <person name="Chen H."/>
            <person name="Xu Z."/>
            <person name="Li H."/>
            <person name="Huang H."/>
            <person name="Zhang F."/>
            <person name="Xu H."/>
            <person name="Li N."/>
            <person name="Zhao C."/>
            <person name="Li S."/>
            <person name="Dong L."/>
            <person name="Huang Y."/>
            <person name="Li L."/>
            <person name="Xi Y."/>
            <person name="Qi Q."/>
            <person name="Li W."/>
            <person name="Zhang B."/>
            <person name="Hu W."/>
            <person name="Zhang Y."/>
            <person name="Tian X."/>
            <person name="Jiao Y."/>
            <person name="Liang X."/>
            <person name="Jin J."/>
            <person name="Gao L."/>
            <person name="Zheng W."/>
            <person name="Hao B."/>
            <person name="Liu S."/>
            <person name="Wang W."/>
            <person name="Yuan L."/>
            <person name="Cao M."/>
            <person name="McDermott J."/>
            <person name="Samudrala R."/>
            <person name="Wang J."/>
            <person name="Wong G.K."/>
            <person name="Yang H."/>
        </authorList>
    </citation>
    <scope>NUCLEOTIDE SEQUENCE [LARGE SCALE GENOMIC DNA]</scope>
    <source>
        <strain evidence="3">cv. 93-11</strain>
    </source>
</reference>